<dbReference type="AlphaFoldDB" id="A0A6C0KJ09"/>
<evidence type="ECO:0008006" key="3">
    <source>
        <dbReference type="Google" id="ProtNLM"/>
    </source>
</evidence>
<dbReference type="EMBL" id="MN740916">
    <property type="protein sequence ID" value="QHU17619.1"/>
    <property type="molecule type" value="Genomic_DNA"/>
</dbReference>
<reference evidence="2" key="1">
    <citation type="journal article" date="2020" name="Nature">
        <title>Giant virus diversity and host interactions through global metagenomics.</title>
        <authorList>
            <person name="Schulz F."/>
            <person name="Roux S."/>
            <person name="Paez-Espino D."/>
            <person name="Jungbluth S."/>
            <person name="Walsh D.A."/>
            <person name="Denef V.J."/>
            <person name="McMahon K.D."/>
            <person name="Konstantinidis K.T."/>
            <person name="Eloe-Fadrosh E.A."/>
            <person name="Kyrpides N.C."/>
            <person name="Woyke T."/>
        </authorList>
    </citation>
    <scope>NUCLEOTIDE SEQUENCE</scope>
    <source>
        <strain evidence="2">GVMAG-S-3300012919-55</strain>
    </source>
</reference>
<keyword evidence="1" id="KW-1133">Transmembrane helix</keyword>
<evidence type="ECO:0000313" key="2">
    <source>
        <dbReference type="EMBL" id="QHU17619.1"/>
    </source>
</evidence>
<name>A0A6C0KJ09_9ZZZZ</name>
<accession>A0A6C0KJ09</accession>
<sequence length="142" mass="16321">MNISNNWYIVSIILALIYTSYILLSQCIINTFHIKPRVIFVNVICIAALLCLVTQHKDIIRPKLSIPYFILLLIGILIYLQNYFLQLGTSLPTNMGLIDGFAICIYLPMSTLFLYFLFKEKVNKRKIFGIILACMAGYFILT</sequence>
<feature type="transmembrane region" description="Helical" evidence="1">
    <location>
        <begin position="7"/>
        <end position="32"/>
    </location>
</feature>
<feature type="transmembrane region" description="Helical" evidence="1">
    <location>
        <begin position="66"/>
        <end position="85"/>
    </location>
</feature>
<keyword evidence="1" id="KW-0812">Transmembrane</keyword>
<dbReference type="SUPFAM" id="SSF103481">
    <property type="entry name" value="Multidrug resistance efflux transporter EmrE"/>
    <property type="match status" value="1"/>
</dbReference>
<protein>
    <recommendedName>
        <fullName evidence="3">EamA domain-containing protein</fullName>
    </recommendedName>
</protein>
<keyword evidence="1" id="KW-0472">Membrane</keyword>
<evidence type="ECO:0000256" key="1">
    <source>
        <dbReference type="SAM" id="Phobius"/>
    </source>
</evidence>
<dbReference type="InterPro" id="IPR037185">
    <property type="entry name" value="EmrE-like"/>
</dbReference>
<organism evidence="2">
    <name type="scientific">viral metagenome</name>
    <dbReference type="NCBI Taxonomy" id="1070528"/>
    <lineage>
        <taxon>unclassified sequences</taxon>
        <taxon>metagenomes</taxon>
        <taxon>organismal metagenomes</taxon>
    </lineage>
</organism>
<feature type="transmembrane region" description="Helical" evidence="1">
    <location>
        <begin position="38"/>
        <end position="54"/>
    </location>
</feature>
<proteinExistence type="predicted"/>
<feature type="transmembrane region" description="Helical" evidence="1">
    <location>
        <begin position="97"/>
        <end position="118"/>
    </location>
</feature>